<feature type="domain" description="Sey1/RHD3-like three-helix bundle" evidence="1">
    <location>
        <begin position="55"/>
        <end position="188"/>
    </location>
</feature>
<dbReference type="InterPro" id="IPR046758">
    <property type="entry name" value="Sey1/RHD3-like_3HB"/>
</dbReference>
<dbReference type="AlphaFoldDB" id="F2HHC6"/>
<accession>F2HHC6</accession>
<dbReference type="Pfam" id="PF20428">
    <property type="entry name" value="Sey1_3HB"/>
    <property type="match status" value="1"/>
</dbReference>
<dbReference type="GeneID" id="10447013"/>
<proteinExistence type="predicted"/>
<protein>
    <recommendedName>
        <fullName evidence="1">Sey1/RHD3-like three-helix bundle domain-containing protein</fullName>
    </recommendedName>
</protein>
<dbReference type="EMBL" id="CP002172">
    <property type="protein sequence ID" value="AEA38722.1"/>
    <property type="molecule type" value="Genomic_DNA"/>
</dbReference>
<evidence type="ECO:0000259" key="1">
    <source>
        <dbReference type="Pfam" id="PF20428"/>
    </source>
</evidence>
<reference evidence="2 3" key="1">
    <citation type="journal article" date="2011" name="Genome Biol. Evol.">
        <title>Complete nucleomorph genome sequence of the nonphotosynthetic alga Cryptomonas paramecium reveals a core nucleomorph gene set.</title>
        <authorList>
            <person name="Tanifuji G."/>
            <person name="Onodera N.T."/>
            <person name="Wheeler T.J."/>
            <person name="Dlutek M."/>
            <person name="Donaher N."/>
            <person name="Archibald J.M."/>
        </authorList>
    </citation>
    <scope>NUCLEOTIDE SEQUENCE [LARGE SCALE GENOMIC DNA]</scope>
    <source>
        <strain evidence="2 3">CCAP977/2A</strain>
    </source>
</reference>
<gene>
    <name evidence="2" type="ORF">CPARA_1gp064</name>
</gene>
<organism evidence="2 3">
    <name type="scientific">Cryptomonas paramaecium</name>
    <dbReference type="NCBI Taxonomy" id="2898"/>
    <lineage>
        <taxon>Eukaryota</taxon>
        <taxon>Cryptophyceae</taxon>
        <taxon>Cryptomonadales</taxon>
        <taxon>Cryptomonadaceae</taxon>
        <taxon>Cryptomonas</taxon>
    </lineage>
</organism>
<dbReference type="RefSeq" id="XP_003239620.1">
    <property type="nucleotide sequence ID" value="XM_003239572.1"/>
</dbReference>
<sequence>MSRYNTNESSNDCHENKKAFQVIKINEAFSEVLQQSAMKMAEFTQQVDDNNKIPNFGIKAAELIRDALENFDNQIEEPLKEWTLVIKKKQELETMLDTSLNCIFLKQLSILRELSIVHFKSASTNEDIPEDFAFFTADSFYVREAEDSVMPGSYWSYSTERVNLHNTIREISNRRKQLISEKIQHAEHQANAFQYLQMQQAQIQAIQQQQYGGSPGSWNVGLAYRPPDSNLNVSMGYQQGKTNIQVSMVPDEQAGLLGPNGFTSGVGPANLGVSLNLNF</sequence>
<evidence type="ECO:0000313" key="2">
    <source>
        <dbReference type="EMBL" id="AEA38722.1"/>
    </source>
</evidence>
<geneLocation type="nucleomorph" evidence="2"/>
<keyword evidence="2" id="KW-0542">Nucleomorph</keyword>
<evidence type="ECO:0000313" key="3">
    <source>
        <dbReference type="Proteomes" id="UP000243423"/>
    </source>
</evidence>
<dbReference type="Proteomes" id="UP000243423">
    <property type="component" value="Nucleomorph 1"/>
</dbReference>
<name>F2HHC6_9CRYP</name>